<keyword evidence="4" id="KW-1185">Reference proteome</keyword>
<dbReference type="OrthoDB" id="185373at2759"/>
<evidence type="ECO:0000313" key="2">
    <source>
        <dbReference type="EMBL" id="CAI3989586.1"/>
    </source>
</evidence>
<feature type="non-terminal residue" evidence="2">
    <location>
        <position position="1"/>
    </location>
</feature>
<accession>A0A9P1FVE7</accession>
<sequence>RTNAITAFGKASSWQKTLEEVRQSGDIAFLNAVVSAVGRASQWQQALRVLHHVQIVLDTVTLQRDVVSFNSAATAAVRAQWRCALQISLCRVQRGICSDTVSPNLVMNSYGQVKKWREALTALASTVRSVATFVNTCKEAEEWKASMSVLDTAMSAGMKVNVILINTLITCFGGVSRWRLAGNAARFTVAQLWGGLRRDIIMQNACLTAGRVAGHWEASQVILHNTRSYGLTPNLTSQNAALKALVYKRHWRLACLACEWRQGHLNPDLVTYSATAHVCGHSMIWPGSLAVLSLALQDRVLIDSIIMRTVISSCEISVAGKEWPRALHFFQLMRSGRLQQEDIALNSLLSAYEKGRRWRGALSLFGGHASLRQSQLALKAVVAASEPVPARWPHVLNLLEQPNSADA</sequence>
<dbReference type="EMBL" id="CAMXCT020001385">
    <property type="protein sequence ID" value="CAL1142961.1"/>
    <property type="molecule type" value="Genomic_DNA"/>
</dbReference>
<dbReference type="PANTHER" id="PTHR47447">
    <property type="entry name" value="OS03G0856100 PROTEIN"/>
    <property type="match status" value="1"/>
</dbReference>
<dbReference type="PANTHER" id="PTHR47447:SF17">
    <property type="entry name" value="OS12G0638900 PROTEIN"/>
    <property type="match status" value="1"/>
</dbReference>
<proteinExistence type="predicted"/>
<feature type="non-terminal residue" evidence="2">
    <location>
        <position position="407"/>
    </location>
</feature>
<gene>
    <name evidence="2" type="ORF">C1SCF055_LOCUS16652</name>
</gene>
<name>A0A9P1FVE7_9DINO</name>
<dbReference type="EMBL" id="CAMXCT030001385">
    <property type="protein sequence ID" value="CAL4776898.1"/>
    <property type="molecule type" value="Genomic_DNA"/>
</dbReference>
<dbReference type="EMBL" id="CAMXCT010001385">
    <property type="protein sequence ID" value="CAI3989586.1"/>
    <property type="molecule type" value="Genomic_DNA"/>
</dbReference>
<evidence type="ECO:0000313" key="4">
    <source>
        <dbReference type="Proteomes" id="UP001152797"/>
    </source>
</evidence>
<dbReference type="Proteomes" id="UP001152797">
    <property type="component" value="Unassembled WGS sequence"/>
</dbReference>
<organism evidence="2">
    <name type="scientific">Cladocopium goreaui</name>
    <dbReference type="NCBI Taxonomy" id="2562237"/>
    <lineage>
        <taxon>Eukaryota</taxon>
        <taxon>Sar</taxon>
        <taxon>Alveolata</taxon>
        <taxon>Dinophyceae</taxon>
        <taxon>Suessiales</taxon>
        <taxon>Symbiodiniaceae</taxon>
        <taxon>Cladocopium</taxon>
    </lineage>
</organism>
<dbReference type="InterPro" id="IPR002885">
    <property type="entry name" value="PPR_rpt"/>
</dbReference>
<reference evidence="2" key="1">
    <citation type="submission" date="2022-10" db="EMBL/GenBank/DDBJ databases">
        <authorList>
            <person name="Chen Y."/>
            <person name="Dougan E. K."/>
            <person name="Chan C."/>
            <person name="Rhodes N."/>
            <person name="Thang M."/>
        </authorList>
    </citation>
    <scope>NUCLEOTIDE SEQUENCE</scope>
</reference>
<protein>
    <submittedName>
        <fullName evidence="3">Pentacotripeptide-repeat region of PRORP domain-containing protein</fullName>
    </submittedName>
</protein>
<dbReference type="InterPro" id="IPR011990">
    <property type="entry name" value="TPR-like_helical_dom_sf"/>
</dbReference>
<dbReference type="AlphaFoldDB" id="A0A9P1FVE7"/>
<dbReference type="Gene3D" id="1.25.40.10">
    <property type="entry name" value="Tetratricopeptide repeat domain"/>
    <property type="match status" value="3"/>
</dbReference>
<comment type="caution">
    <text evidence="2">The sequence shown here is derived from an EMBL/GenBank/DDBJ whole genome shotgun (WGS) entry which is preliminary data.</text>
</comment>
<evidence type="ECO:0000256" key="1">
    <source>
        <dbReference type="ARBA" id="ARBA00022737"/>
    </source>
</evidence>
<keyword evidence="1" id="KW-0677">Repeat</keyword>
<reference evidence="3 4" key="2">
    <citation type="submission" date="2024-05" db="EMBL/GenBank/DDBJ databases">
        <authorList>
            <person name="Chen Y."/>
            <person name="Shah S."/>
            <person name="Dougan E. K."/>
            <person name="Thang M."/>
            <person name="Chan C."/>
        </authorList>
    </citation>
    <scope>NUCLEOTIDE SEQUENCE [LARGE SCALE GENOMIC DNA]</scope>
</reference>
<evidence type="ECO:0000313" key="3">
    <source>
        <dbReference type="EMBL" id="CAL4776898.1"/>
    </source>
</evidence>
<dbReference type="Pfam" id="PF01535">
    <property type="entry name" value="PPR"/>
    <property type="match status" value="1"/>
</dbReference>